<dbReference type="InterPro" id="IPR019734">
    <property type="entry name" value="TPR_rpt"/>
</dbReference>
<dbReference type="EMBL" id="JAHQIW010007094">
    <property type="protein sequence ID" value="KAJ1372112.1"/>
    <property type="molecule type" value="Genomic_DNA"/>
</dbReference>
<reference evidence="2" key="1">
    <citation type="submission" date="2021-06" db="EMBL/GenBank/DDBJ databases">
        <title>Parelaphostrongylus tenuis whole genome reference sequence.</title>
        <authorList>
            <person name="Garwood T.J."/>
            <person name="Larsen P.A."/>
            <person name="Fountain-Jones N.M."/>
            <person name="Garbe J.R."/>
            <person name="Macchietto M.G."/>
            <person name="Kania S.A."/>
            <person name="Gerhold R.W."/>
            <person name="Richards J.E."/>
            <person name="Wolf T.M."/>
        </authorList>
    </citation>
    <scope>NUCLEOTIDE SEQUENCE</scope>
    <source>
        <strain evidence="2">MNPRO001-30</strain>
        <tissue evidence="2">Meninges</tissue>
    </source>
</reference>
<evidence type="ECO:0000313" key="2">
    <source>
        <dbReference type="EMBL" id="KAJ1372112.1"/>
    </source>
</evidence>
<sequence length="176" mass="20094">MGHIPSSHFHPNEDVEFHVEPSFSTITLSRLIVCFIGLGRRDLAKPLKEVLLKRDLSVTKDEPYVLEIARAFYNCDAFKTTKVFLEKLQQWSNYNNNAETWFIYGNTAAALKDSSTAMESFERVLQINPGHVDARINLSGLQQKMGLSERALENIARSRSRYLYSPTRRASTYSTS</sequence>
<dbReference type="Proteomes" id="UP001196413">
    <property type="component" value="Unassembled WGS sequence"/>
</dbReference>
<dbReference type="InterPro" id="IPR011990">
    <property type="entry name" value="TPR-like_helical_dom_sf"/>
</dbReference>
<comment type="caution">
    <text evidence="2">The sequence shown here is derived from an EMBL/GenBank/DDBJ whole genome shotgun (WGS) entry which is preliminary data.</text>
</comment>
<dbReference type="GO" id="GO:0000127">
    <property type="term" value="C:transcription factor TFIIIC complex"/>
    <property type="evidence" value="ECO:0007669"/>
    <property type="project" value="TreeGrafter"/>
</dbReference>
<evidence type="ECO:0000256" key="1">
    <source>
        <dbReference type="PROSITE-ProRule" id="PRU00339"/>
    </source>
</evidence>
<organism evidence="2 3">
    <name type="scientific">Parelaphostrongylus tenuis</name>
    <name type="common">Meningeal worm</name>
    <dbReference type="NCBI Taxonomy" id="148309"/>
    <lineage>
        <taxon>Eukaryota</taxon>
        <taxon>Metazoa</taxon>
        <taxon>Ecdysozoa</taxon>
        <taxon>Nematoda</taxon>
        <taxon>Chromadorea</taxon>
        <taxon>Rhabditida</taxon>
        <taxon>Rhabditina</taxon>
        <taxon>Rhabditomorpha</taxon>
        <taxon>Strongyloidea</taxon>
        <taxon>Metastrongylidae</taxon>
        <taxon>Parelaphostrongylus</taxon>
    </lineage>
</organism>
<dbReference type="Gene3D" id="1.25.40.10">
    <property type="entry name" value="Tetratricopeptide repeat domain"/>
    <property type="match status" value="1"/>
</dbReference>
<dbReference type="PANTHER" id="PTHR23082:SF0">
    <property type="entry name" value="GENERAL TRANSCRIPTION FACTOR 3C POLYPEPTIDE 3"/>
    <property type="match status" value="1"/>
</dbReference>
<evidence type="ECO:0000313" key="3">
    <source>
        <dbReference type="Proteomes" id="UP001196413"/>
    </source>
</evidence>
<protein>
    <recommendedName>
        <fullName evidence="4">Tetratricopeptide repeat protein</fullName>
    </recommendedName>
</protein>
<feature type="repeat" description="TPR" evidence="1">
    <location>
        <begin position="98"/>
        <end position="131"/>
    </location>
</feature>
<name>A0AAD5WJ14_PARTN</name>
<dbReference type="SUPFAM" id="SSF48452">
    <property type="entry name" value="TPR-like"/>
    <property type="match status" value="1"/>
</dbReference>
<dbReference type="GO" id="GO:0006383">
    <property type="term" value="P:transcription by RNA polymerase III"/>
    <property type="evidence" value="ECO:0007669"/>
    <property type="project" value="InterPro"/>
</dbReference>
<dbReference type="AlphaFoldDB" id="A0AAD5WJ14"/>
<gene>
    <name evidence="2" type="ORF">KIN20_034183</name>
</gene>
<dbReference type="PROSITE" id="PS50005">
    <property type="entry name" value="TPR"/>
    <property type="match status" value="1"/>
</dbReference>
<accession>A0AAD5WJ14</accession>
<dbReference type="InterPro" id="IPR039340">
    <property type="entry name" value="Tfc4/TFIIIC-102/Sfc4"/>
</dbReference>
<evidence type="ECO:0008006" key="4">
    <source>
        <dbReference type="Google" id="ProtNLM"/>
    </source>
</evidence>
<dbReference type="PANTHER" id="PTHR23082">
    <property type="entry name" value="TRANSCRIPTION INITIATION FACTOR IIIC TFIIIC , POLYPEPTIDE 3-RELATED"/>
    <property type="match status" value="1"/>
</dbReference>
<keyword evidence="3" id="KW-1185">Reference proteome</keyword>
<proteinExistence type="predicted"/>
<keyword evidence="1" id="KW-0802">TPR repeat</keyword>